<protein>
    <submittedName>
        <fullName evidence="1">Uncharacterized protein</fullName>
    </submittedName>
</protein>
<organism evidence="1 2">
    <name type="scientific">Escherichia coli O145:H28 (strain RM12581)</name>
    <dbReference type="NCBI Taxonomy" id="1248823"/>
    <lineage>
        <taxon>Bacteria</taxon>
        <taxon>Pseudomonadati</taxon>
        <taxon>Pseudomonadota</taxon>
        <taxon>Gammaproteobacteria</taxon>
        <taxon>Enterobacterales</taxon>
        <taxon>Enterobacteriaceae</taxon>
        <taxon>Escherichia</taxon>
    </lineage>
</organism>
<dbReference type="EMBL" id="CP007136">
    <property type="protein sequence ID" value="AHY70304.1"/>
    <property type="molecule type" value="Genomic_DNA"/>
</dbReference>
<proteinExistence type="predicted"/>
<gene>
    <name evidence="1" type="ORF">ECRM12581_8870</name>
</gene>
<name>A0ABC7ZR47_ECOLR</name>
<evidence type="ECO:0000313" key="1">
    <source>
        <dbReference type="EMBL" id="AHY70304.1"/>
    </source>
</evidence>
<sequence>MWLYRCSARSRQSVMRQHRRFGIVIAVARDSDLAHLAPRCFT</sequence>
<dbReference type="Proteomes" id="UP000025231">
    <property type="component" value="Chromosome"/>
</dbReference>
<dbReference type="AlphaFoldDB" id="A0ABC7ZR47"/>
<reference evidence="1 2" key="1">
    <citation type="journal article" date="2014" name="Genome Announc.">
        <title>Complete Genome Sequences of Two Escherichia coli O145:H28 Outbreak Strains of Food Origin.</title>
        <authorList>
            <person name="Cooper K.K."/>
            <person name="Mandrell R.E."/>
            <person name="Louie J.W."/>
            <person name="Korlach J."/>
            <person name="Clark T.A."/>
            <person name="Parker C.T."/>
            <person name="Huynh S."/>
            <person name="Chain P.S."/>
            <person name="Ahmed S."/>
            <person name="Carter M.Q."/>
        </authorList>
    </citation>
    <scope>NUCLEOTIDE SEQUENCE [LARGE SCALE GENOMIC DNA]</scope>
    <source>
        <strain evidence="1 2">RM12581</strain>
    </source>
</reference>
<accession>A0ABC7ZR47</accession>
<evidence type="ECO:0000313" key="2">
    <source>
        <dbReference type="Proteomes" id="UP000025231"/>
    </source>
</evidence>